<dbReference type="GeneID" id="25564343"/>
<evidence type="ECO:0000313" key="3">
    <source>
        <dbReference type="Proteomes" id="UP000054408"/>
    </source>
</evidence>
<dbReference type="AlphaFoldDB" id="A0A0L0D7K8"/>
<keyword evidence="1" id="KW-1133">Transmembrane helix</keyword>
<keyword evidence="1" id="KW-0812">Transmembrane</keyword>
<name>A0A0L0D7K8_THETB</name>
<feature type="transmembrane region" description="Helical" evidence="1">
    <location>
        <begin position="23"/>
        <end position="46"/>
    </location>
</feature>
<organism evidence="2 3">
    <name type="scientific">Thecamonas trahens ATCC 50062</name>
    <dbReference type="NCBI Taxonomy" id="461836"/>
    <lineage>
        <taxon>Eukaryota</taxon>
        <taxon>Apusozoa</taxon>
        <taxon>Apusomonadida</taxon>
        <taxon>Apusomonadidae</taxon>
        <taxon>Thecamonas</taxon>
    </lineage>
</organism>
<accession>A0A0L0D7K8</accession>
<sequence>MEPVGATESRADDEWLPFESKPAYTVDAAVLWLAPVVLPLLALAFVPVGGFHTRWICCAAAMAGAAYALATTPTRICVDHKAVVIVCPLFRYRISIARITYLRPAGVLDALLLPGPRFSTSFSRRLIEICCRAASHNVLVAPRDAYGFYCAVAEAQRLAHPTTSPHPGHGIASTLPHSLACA</sequence>
<evidence type="ECO:0000313" key="2">
    <source>
        <dbReference type="EMBL" id="KNC48372.1"/>
    </source>
</evidence>
<dbReference type="EMBL" id="GL349451">
    <property type="protein sequence ID" value="KNC48372.1"/>
    <property type="molecule type" value="Genomic_DNA"/>
</dbReference>
<dbReference type="RefSeq" id="XP_013758492.1">
    <property type="nucleotide sequence ID" value="XM_013903038.1"/>
</dbReference>
<keyword evidence="1" id="KW-0472">Membrane</keyword>
<proteinExistence type="predicted"/>
<evidence type="ECO:0000256" key="1">
    <source>
        <dbReference type="SAM" id="Phobius"/>
    </source>
</evidence>
<protein>
    <submittedName>
        <fullName evidence="2">Uncharacterized protein</fullName>
    </submittedName>
</protein>
<gene>
    <name evidence="2" type="ORF">AMSG_04821</name>
</gene>
<reference evidence="2 3" key="1">
    <citation type="submission" date="2010-05" db="EMBL/GenBank/DDBJ databases">
        <title>The Genome Sequence of Thecamonas trahens ATCC 50062.</title>
        <authorList>
            <consortium name="The Broad Institute Genome Sequencing Platform"/>
            <person name="Russ C."/>
            <person name="Cuomo C."/>
            <person name="Shea T."/>
            <person name="Young S.K."/>
            <person name="Zeng Q."/>
            <person name="Koehrsen M."/>
            <person name="Haas B."/>
            <person name="Borodovsky M."/>
            <person name="Guigo R."/>
            <person name="Alvarado L."/>
            <person name="Berlin A."/>
            <person name="Bochicchio J."/>
            <person name="Borenstein D."/>
            <person name="Chapman S."/>
            <person name="Chen Z."/>
            <person name="Freedman E."/>
            <person name="Gellesch M."/>
            <person name="Goldberg J."/>
            <person name="Griggs A."/>
            <person name="Gujja S."/>
            <person name="Heilman E."/>
            <person name="Heiman D."/>
            <person name="Hepburn T."/>
            <person name="Howarth C."/>
            <person name="Jen D."/>
            <person name="Larson L."/>
            <person name="Mehta T."/>
            <person name="Park D."/>
            <person name="Pearson M."/>
            <person name="Roberts A."/>
            <person name="Saif S."/>
            <person name="Shenoy N."/>
            <person name="Sisk P."/>
            <person name="Stolte C."/>
            <person name="Sykes S."/>
            <person name="Thomson T."/>
            <person name="Walk T."/>
            <person name="White J."/>
            <person name="Yandava C."/>
            <person name="Burger G."/>
            <person name="Gray M.W."/>
            <person name="Holland P.W.H."/>
            <person name="King N."/>
            <person name="Lang F.B.F."/>
            <person name="Roger A.J."/>
            <person name="Ruiz-Trillo I."/>
            <person name="Lander E."/>
            <person name="Nusbaum C."/>
        </authorList>
    </citation>
    <scope>NUCLEOTIDE SEQUENCE [LARGE SCALE GENOMIC DNA]</scope>
    <source>
        <strain evidence="2 3">ATCC 50062</strain>
    </source>
</reference>
<dbReference type="Proteomes" id="UP000054408">
    <property type="component" value="Unassembled WGS sequence"/>
</dbReference>
<keyword evidence="3" id="KW-1185">Reference proteome</keyword>